<evidence type="ECO:0000256" key="1">
    <source>
        <dbReference type="SAM" id="Coils"/>
    </source>
</evidence>
<proteinExistence type="predicted"/>
<name>A0A4Q4N952_ALTAL</name>
<keyword evidence="1" id="KW-0175">Coiled coil</keyword>
<gene>
    <name evidence="3" type="ORF">AA0117_g9165</name>
</gene>
<evidence type="ECO:0000313" key="3">
    <source>
        <dbReference type="EMBL" id="RYN71689.1"/>
    </source>
</evidence>
<dbReference type="Proteomes" id="UP000291422">
    <property type="component" value="Unassembled WGS sequence"/>
</dbReference>
<accession>A0A4Q4N952</accession>
<evidence type="ECO:0000256" key="2">
    <source>
        <dbReference type="SAM" id="MobiDB-lite"/>
    </source>
</evidence>
<sequence>MSNKNIVPRVNWDGGFPWEGYSLRYDITTAIPEYEKDNPRTWPLIRDAVTTECRPTVPPKYLAYDQTLIKSFKRLQGSPSRPSRTSQYLTNLFLYYPFNYNSHGQLREHPHIPPNDLEQWKDLMKQEVPTTAEEMKTEDAIYNDQGDDDVTGTTSPEAAIQEMMIMKIFDDTGADHVSAQRVIELEGELEKMRQTVLQANERADSEEKKRTAVIDRGKKAYEDLVRERKELQAWRTNFLNEYNKMQKRAKTAEEDACKLRGDLASRDNDLEKGKATVEKLEAEVEQRRKDISTANQRIVGLEKQIFKLFEKAKKKEQGTDTQKRAAVDDVSEAQRKKLKAEA</sequence>
<dbReference type="AlphaFoldDB" id="A0A4Q4N952"/>
<dbReference type="EMBL" id="PDXD01000030">
    <property type="protein sequence ID" value="RYN71689.1"/>
    <property type="molecule type" value="Genomic_DNA"/>
</dbReference>
<feature type="region of interest" description="Disordered" evidence="2">
    <location>
        <begin position="313"/>
        <end position="342"/>
    </location>
</feature>
<protein>
    <submittedName>
        <fullName evidence="3">Uncharacterized protein</fullName>
    </submittedName>
</protein>
<feature type="coiled-coil region" evidence="1">
    <location>
        <begin position="182"/>
        <end position="209"/>
    </location>
</feature>
<comment type="caution">
    <text evidence="3">The sequence shown here is derived from an EMBL/GenBank/DDBJ whole genome shotgun (WGS) entry which is preliminary data.</text>
</comment>
<dbReference type="VEuPathDB" id="FungiDB:CC77DRAFT_1008716"/>
<feature type="coiled-coil region" evidence="1">
    <location>
        <begin position="235"/>
        <end position="304"/>
    </location>
</feature>
<evidence type="ECO:0000313" key="4">
    <source>
        <dbReference type="Proteomes" id="UP000291422"/>
    </source>
</evidence>
<reference evidence="4" key="1">
    <citation type="journal article" date="2019" name="bioRxiv">
        <title>Genomics, evolutionary history and diagnostics of the Alternaria alternata species group including apple and Asian pear pathotypes.</title>
        <authorList>
            <person name="Armitage A.D."/>
            <person name="Cockerton H.M."/>
            <person name="Sreenivasaprasad S."/>
            <person name="Woodhall J.W."/>
            <person name="Lane C.R."/>
            <person name="Harrison R.J."/>
            <person name="Clarkson J.P."/>
        </authorList>
    </citation>
    <scope>NUCLEOTIDE SEQUENCE [LARGE SCALE GENOMIC DNA]</scope>
    <source>
        <strain evidence="4">FERA 1177</strain>
    </source>
</reference>
<organism evidence="3 4">
    <name type="scientific">Alternaria alternata</name>
    <name type="common">Alternaria rot fungus</name>
    <name type="synonym">Torula alternata</name>
    <dbReference type="NCBI Taxonomy" id="5599"/>
    <lineage>
        <taxon>Eukaryota</taxon>
        <taxon>Fungi</taxon>
        <taxon>Dikarya</taxon>
        <taxon>Ascomycota</taxon>
        <taxon>Pezizomycotina</taxon>
        <taxon>Dothideomycetes</taxon>
        <taxon>Pleosporomycetidae</taxon>
        <taxon>Pleosporales</taxon>
        <taxon>Pleosporineae</taxon>
        <taxon>Pleosporaceae</taxon>
        <taxon>Alternaria</taxon>
        <taxon>Alternaria sect. Alternaria</taxon>
        <taxon>Alternaria alternata complex</taxon>
    </lineage>
</organism>